<accession>A0A1X1XDM4</accession>
<evidence type="ECO:0000313" key="2">
    <source>
        <dbReference type="Proteomes" id="UP000193487"/>
    </source>
</evidence>
<comment type="caution">
    <text evidence="1">The sequence shown here is derived from an EMBL/GenBank/DDBJ whole genome shotgun (WGS) entry which is preliminary data.</text>
</comment>
<keyword evidence="2" id="KW-1185">Reference proteome</keyword>
<reference evidence="1 2" key="1">
    <citation type="submission" date="2016-01" db="EMBL/GenBank/DDBJ databases">
        <title>The new phylogeny of the genus Mycobacterium.</title>
        <authorList>
            <person name="Tarcisio F."/>
            <person name="Conor M."/>
            <person name="Antonella G."/>
            <person name="Elisabetta G."/>
            <person name="Giulia F.S."/>
            <person name="Sara T."/>
            <person name="Anna F."/>
            <person name="Clotilde B."/>
            <person name="Roberto B."/>
            <person name="Veronica D.S."/>
            <person name="Fabio R."/>
            <person name="Monica P."/>
            <person name="Olivier J."/>
            <person name="Enrico T."/>
            <person name="Nicola S."/>
        </authorList>
    </citation>
    <scope>NUCLEOTIDE SEQUENCE [LARGE SCALE GENOMIC DNA]</scope>
    <source>
        <strain evidence="1 2">DSM 45166</strain>
    </source>
</reference>
<evidence type="ECO:0000313" key="1">
    <source>
        <dbReference type="EMBL" id="ORV96919.1"/>
    </source>
</evidence>
<proteinExistence type="predicted"/>
<dbReference type="Proteomes" id="UP000193487">
    <property type="component" value="Unassembled WGS sequence"/>
</dbReference>
<gene>
    <name evidence="1" type="ORF">AWC14_15480</name>
</gene>
<evidence type="ECO:0008006" key="3">
    <source>
        <dbReference type="Google" id="ProtNLM"/>
    </source>
</evidence>
<sequence length="118" mass="13621">MNADHRPDLHALLELDALLTEIISLRDTGDPARYAAEAHYRWVLHRLWIAVGNEALAYATATERSIRANRLWANLCDLRNHLAHSRLPDIDEGIVQRFTWARADSLRSTIRETLRPMQ</sequence>
<dbReference type="AlphaFoldDB" id="A0A1X1XDM4"/>
<dbReference type="EMBL" id="LQPE01000171">
    <property type="protein sequence ID" value="ORV96919.1"/>
    <property type="molecule type" value="Genomic_DNA"/>
</dbReference>
<organism evidence="1 2">
    <name type="scientific">Mycobacterium kyorinense</name>
    <dbReference type="NCBI Taxonomy" id="487514"/>
    <lineage>
        <taxon>Bacteria</taxon>
        <taxon>Bacillati</taxon>
        <taxon>Actinomycetota</taxon>
        <taxon>Actinomycetes</taxon>
        <taxon>Mycobacteriales</taxon>
        <taxon>Mycobacteriaceae</taxon>
        <taxon>Mycobacterium</taxon>
    </lineage>
</organism>
<name>A0A1X1XDM4_9MYCO</name>
<protein>
    <recommendedName>
        <fullName evidence="3">DUF86 domain-containing protein</fullName>
    </recommendedName>
</protein>